<dbReference type="PANTHER" id="PTHR44757">
    <property type="entry name" value="DIGUANYLATE CYCLASE DGCP"/>
    <property type="match status" value="1"/>
</dbReference>
<keyword evidence="1" id="KW-1133">Transmembrane helix</keyword>
<dbReference type="CDD" id="cd01948">
    <property type="entry name" value="EAL"/>
    <property type="match status" value="1"/>
</dbReference>
<sequence>MNRLREHGWWLIAPVVLAAVLLLRASGYLEPLENAARDARSQVLQHEVDSDIVVVGIDPESLADLQQWPWPRRYHARLLERIADAQPKAVFIDIDFSAHSDPEDDALLEAALSRFDKRHIVLPTFIQRTADDDTLAITTPLERFSRHATLAGVNLAEPGADSLVRGVKTTWSMLDSEVPSAVAFMANVDLPPQSTIPIDFSLSPSSFEFISYVDLLAGRVPASALKDKTVLVGATAVELNDMVPVPVYRSLPGVVVQALAIQSVRSGVPISTPAWVELLVLALVATGSAAYFAAHRWRHNLIALAGGLLVAALAWTWLSAGTGLSIEFVPLALIAVVTFAVITLRSLDRETWRAMIYSLGLKRRDALLRSVVESSAEGILCIDRRGTIRTANAAAAQLFGRNPQDLIDQSLRRFIPSLPTQSSGELQPRRLLEIEAQRDGHPFAIEVSISPLDFPDEALFTAIVRDVTERQVQQRALQYQATHDPLTSLPNRTALSSYLSAALQRTRSDESVALLMLDLSRFKEVNDTLGHAVGDQVLSEVARRFESVSSSGFIARIGGDEFTLVFDRIGDIGEITRTALALNDCLRSPIHVNGIAIDVGVSIGIALFPQHADTSDALLKNADVAMYACKRHGSAFELYDPTLDQHSVRRLTMVSELRQAIETGQLSLHYQPQINLRSGHADSVEALLRWRHPQLGPVSPAEFIGVAEATDLIKPLTYWTLREALTQAAKWQAQQFSTRIAVNLSARLLQDHDFPGQLKALLHAHRAEPRLLELEITESAMMADTDRALKVIRELRELGVMMSVDDFGTGFSSLGYLRDLPVHALKLTSRSSCTCWTAIVIGSSSTPRCRWRMRCACKS</sequence>
<organism evidence="5 6">
    <name type="scientific">Povalibacter uvarum</name>
    <dbReference type="NCBI Taxonomy" id="732238"/>
    <lineage>
        <taxon>Bacteria</taxon>
        <taxon>Pseudomonadati</taxon>
        <taxon>Pseudomonadota</taxon>
        <taxon>Gammaproteobacteria</taxon>
        <taxon>Steroidobacterales</taxon>
        <taxon>Steroidobacteraceae</taxon>
        <taxon>Povalibacter</taxon>
    </lineage>
</organism>
<feature type="transmembrane region" description="Helical" evidence="1">
    <location>
        <begin position="324"/>
        <end position="344"/>
    </location>
</feature>
<dbReference type="Gene3D" id="3.30.70.270">
    <property type="match status" value="1"/>
</dbReference>
<dbReference type="InterPro" id="IPR029787">
    <property type="entry name" value="Nucleotide_cyclase"/>
</dbReference>
<evidence type="ECO:0000313" key="5">
    <source>
        <dbReference type="EMBL" id="MBB6093537.1"/>
    </source>
</evidence>
<name>A0A841HKG4_9GAMM</name>
<dbReference type="PROSITE" id="PS50112">
    <property type="entry name" value="PAS"/>
    <property type="match status" value="1"/>
</dbReference>
<gene>
    <name evidence="5" type="ORF">HNQ60_002418</name>
</gene>
<keyword evidence="6" id="KW-1185">Reference proteome</keyword>
<dbReference type="Gene3D" id="3.20.20.450">
    <property type="entry name" value="EAL domain"/>
    <property type="match status" value="1"/>
</dbReference>
<feature type="domain" description="GGDEF" evidence="4">
    <location>
        <begin position="510"/>
        <end position="641"/>
    </location>
</feature>
<dbReference type="Pfam" id="PF00563">
    <property type="entry name" value="EAL"/>
    <property type="match status" value="1"/>
</dbReference>
<dbReference type="NCBIfam" id="TIGR00254">
    <property type="entry name" value="GGDEF"/>
    <property type="match status" value="1"/>
</dbReference>
<dbReference type="InterPro" id="IPR001633">
    <property type="entry name" value="EAL_dom"/>
</dbReference>
<dbReference type="SMART" id="SM00091">
    <property type="entry name" value="PAS"/>
    <property type="match status" value="1"/>
</dbReference>
<dbReference type="InterPro" id="IPR000014">
    <property type="entry name" value="PAS"/>
</dbReference>
<dbReference type="InterPro" id="IPR035919">
    <property type="entry name" value="EAL_sf"/>
</dbReference>
<reference evidence="5 6" key="1">
    <citation type="submission" date="2020-08" db="EMBL/GenBank/DDBJ databases">
        <title>Genomic Encyclopedia of Type Strains, Phase IV (KMG-IV): sequencing the most valuable type-strain genomes for metagenomic binning, comparative biology and taxonomic classification.</title>
        <authorList>
            <person name="Goeker M."/>
        </authorList>
    </citation>
    <scope>NUCLEOTIDE SEQUENCE [LARGE SCALE GENOMIC DNA]</scope>
    <source>
        <strain evidence="5 6">DSM 26723</strain>
    </source>
</reference>
<dbReference type="AlphaFoldDB" id="A0A841HKG4"/>
<proteinExistence type="predicted"/>
<comment type="caution">
    <text evidence="5">The sequence shown here is derived from an EMBL/GenBank/DDBJ whole genome shotgun (WGS) entry which is preliminary data.</text>
</comment>
<dbReference type="InterPro" id="IPR000160">
    <property type="entry name" value="GGDEF_dom"/>
</dbReference>
<dbReference type="InterPro" id="IPR007890">
    <property type="entry name" value="CHASE2"/>
</dbReference>
<dbReference type="SMART" id="SM00267">
    <property type="entry name" value="GGDEF"/>
    <property type="match status" value="1"/>
</dbReference>
<dbReference type="SMART" id="SM00052">
    <property type="entry name" value="EAL"/>
    <property type="match status" value="1"/>
</dbReference>
<dbReference type="CDD" id="cd01949">
    <property type="entry name" value="GGDEF"/>
    <property type="match status" value="1"/>
</dbReference>
<dbReference type="InterPro" id="IPR013767">
    <property type="entry name" value="PAS_fold"/>
</dbReference>
<dbReference type="SUPFAM" id="SSF141868">
    <property type="entry name" value="EAL domain-like"/>
    <property type="match status" value="1"/>
</dbReference>
<evidence type="ECO:0000259" key="2">
    <source>
        <dbReference type="PROSITE" id="PS50112"/>
    </source>
</evidence>
<keyword evidence="1" id="KW-0812">Transmembrane</keyword>
<keyword evidence="1" id="KW-0472">Membrane</keyword>
<dbReference type="Pfam" id="PF00989">
    <property type="entry name" value="PAS"/>
    <property type="match status" value="1"/>
</dbReference>
<dbReference type="InterPro" id="IPR035965">
    <property type="entry name" value="PAS-like_dom_sf"/>
</dbReference>
<evidence type="ECO:0000259" key="4">
    <source>
        <dbReference type="PROSITE" id="PS50887"/>
    </source>
</evidence>
<dbReference type="NCBIfam" id="TIGR00229">
    <property type="entry name" value="sensory_box"/>
    <property type="match status" value="1"/>
</dbReference>
<dbReference type="Pfam" id="PF00990">
    <property type="entry name" value="GGDEF"/>
    <property type="match status" value="1"/>
</dbReference>
<dbReference type="InterPro" id="IPR052155">
    <property type="entry name" value="Biofilm_reg_signaling"/>
</dbReference>
<feature type="domain" description="PAS" evidence="2">
    <location>
        <begin position="364"/>
        <end position="411"/>
    </location>
</feature>
<dbReference type="InterPro" id="IPR043128">
    <property type="entry name" value="Rev_trsase/Diguanyl_cyclase"/>
</dbReference>
<dbReference type="SUPFAM" id="SSF55785">
    <property type="entry name" value="PYP-like sensor domain (PAS domain)"/>
    <property type="match status" value="1"/>
</dbReference>
<feature type="transmembrane region" description="Helical" evidence="1">
    <location>
        <begin position="274"/>
        <end position="294"/>
    </location>
</feature>
<feature type="transmembrane region" description="Helical" evidence="1">
    <location>
        <begin position="301"/>
        <end position="318"/>
    </location>
</feature>
<evidence type="ECO:0000313" key="6">
    <source>
        <dbReference type="Proteomes" id="UP000588068"/>
    </source>
</evidence>
<dbReference type="Pfam" id="PF05226">
    <property type="entry name" value="CHASE2"/>
    <property type="match status" value="1"/>
</dbReference>
<accession>A0A841HKG4</accession>
<dbReference type="Proteomes" id="UP000588068">
    <property type="component" value="Unassembled WGS sequence"/>
</dbReference>
<dbReference type="SMART" id="SM01080">
    <property type="entry name" value="CHASE2"/>
    <property type="match status" value="1"/>
</dbReference>
<dbReference type="SUPFAM" id="SSF55073">
    <property type="entry name" value="Nucleotide cyclase"/>
    <property type="match status" value="1"/>
</dbReference>
<dbReference type="PANTHER" id="PTHR44757:SF2">
    <property type="entry name" value="BIOFILM ARCHITECTURE MAINTENANCE PROTEIN MBAA"/>
    <property type="match status" value="1"/>
</dbReference>
<dbReference type="GO" id="GO:0006355">
    <property type="term" value="P:regulation of DNA-templated transcription"/>
    <property type="evidence" value="ECO:0007669"/>
    <property type="project" value="InterPro"/>
</dbReference>
<dbReference type="EMBL" id="JACHHZ010000003">
    <property type="protein sequence ID" value="MBB6093537.1"/>
    <property type="molecule type" value="Genomic_DNA"/>
</dbReference>
<feature type="domain" description="EAL" evidence="3">
    <location>
        <begin position="650"/>
        <end position="859"/>
    </location>
</feature>
<dbReference type="PROSITE" id="PS50887">
    <property type="entry name" value="GGDEF"/>
    <property type="match status" value="1"/>
</dbReference>
<dbReference type="CDD" id="cd00130">
    <property type="entry name" value="PAS"/>
    <property type="match status" value="1"/>
</dbReference>
<dbReference type="PROSITE" id="PS50883">
    <property type="entry name" value="EAL"/>
    <property type="match status" value="1"/>
</dbReference>
<protein>
    <submittedName>
        <fullName evidence="5">Diguanylate cyclase (GGDEF)-like protein/PAS domain S-box-containing protein</fullName>
    </submittedName>
</protein>
<evidence type="ECO:0000256" key="1">
    <source>
        <dbReference type="SAM" id="Phobius"/>
    </source>
</evidence>
<evidence type="ECO:0000259" key="3">
    <source>
        <dbReference type="PROSITE" id="PS50883"/>
    </source>
</evidence>
<dbReference type="Gene3D" id="3.30.450.20">
    <property type="entry name" value="PAS domain"/>
    <property type="match status" value="1"/>
</dbReference>